<dbReference type="InterPro" id="IPR001117">
    <property type="entry name" value="Cu-oxidase_2nd"/>
</dbReference>
<dbReference type="Pfam" id="PF07731">
    <property type="entry name" value="Cu-oxidase_2"/>
    <property type="match status" value="1"/>
</dbReference>
<dbReference type="GO" id="GO:0005507">
    <property type="term" value="F:copper ion binding"/>
    <property type="evidence" value="ECO:0007669"/>
    <property type="project" value="InterPro"/>
</dbReference>
<evidence type="ECO:0000256" key="2">
    <source>
        <dbReference type="ARBA" id="ARBA00022723"/>
    </source>
</evidence>
<evidence type="ECO:0000313" key="10">
    <source>
        <dbReference type="WBParaSite" id="ACRNAN_Path_926.g3568.t1"/>
    </source>
</evidence>
<evidence type="ECO:0000313" key="9">
    <source>
        <dbReference type="Proteomes" id="UP000887540"/>
    </source>
</evidence>
<organism evidence="9 10">
    <name type="scientific">Acrobeloides nanus</name>
    <dbReference type="NCBI Taxonomy" id="290746"/>
    <lineage>
        <taxon>Eukaryota</taxon>
        <taxon>Metazoa</taxon>
        <taxon>Ecdysozoa</taxon>
        <taxon>Nematoda</taxon>
        <taxon>Chromadorea</taxon>
        <taxon>Rhabditida</taxon>
        <taxon>Tylenchina</taxon>
        <taxon>Cephalobomorpha</taxon>
        <taxon>Cephaloboidea</taxon>
        <taxon>Cephalobidae</taxon>
        <taxon>Acrobeloides</taxon>
    </lineage>
</organism>
<proteinExistence type="inferred from homology"/>
<feature type="domain" description="Plastocyanin-like" evidence="6">
    <location>
        <begin position="238"/>
        <end position="367"/>
    </location>
</feature>
<dbReference type="GO" id="GO:0006826">
    <property type="term" value="P:iron ion transport"/>
    <property type="evidence" value="ECO:0007669"/>
    <property type="project" value="TreeGrafter"/>
</dbReference>
<feature type="region of interest" description="Disordered" evidence="5">
    <location>
        <begin position="684"/>
        <end position="725"/>
    </location>
</feature>
<dbReference type="InterPro" id="IPR011706">
    <property type="entry name" value="Cu-oxidase_C"/>
</dbReference>
<dbReference type="Pfam" id="PF00394">
    <property type="entry name" value="Cu-oxidase"/>
    <property type="match status" value="1"/>
</dbReference>
<dbReference type="Gene3D" id="2.60.40.420">
    <property type="entry name" value="Cupredoxins - blue copper proteins"/>
    <property type="match status" value="4"/>
</dbReference>
<keyword evidence="4" id="KW-0186">Copper</keyword>
<dbReference type="GO" id="GO:0005886">
    <property type="term" value="C:plasma membrane"/>
    <property type="evidence" value="ECO:0007669"/>
    <property type="project" value="TreeGrafter"/>
</dbReference>
<keyword evidence="2" id="KW-0479">Metal-binding</keyword>
<dbReference type="InterPro" id="IPR002355">
    <property type="entry name" value="Cu_oxidase_Cu_BS"/>
</dbReference>
<evidence type="ECO:0000256" key="4">
    <source>
        <dbReference type="ARBA" id="ARBA00023008"/>
    </source>
</evidence>
<dbReference type="PANTHER" id="PTHR11709">
    <property type="entry name" value="MULTI-COPPER OXIDASE"/>
    <property type="match status" value="1"/>
</dbReference>
<feature type="domain" description="Plastocyanin-like" evidence="7">
    <location>
        <begin position="492"/>
        <end position="626"/>
    </location>
</feature>
<dbReference type="Pfam" id="PF07732">
    <property type="entry name" value="Cu-oxidase_3"/>
    <property type="match status" value="1"/>
</dbReference>
<accession>A0A914CDD9</accession>
<protein>
    <submittedName>
        <fullName evidence="10">L-ascorbate oxidase</fullName>
    </submittedName>
</protein>
<evidence type="ECO:0000256" key="3">
    <source>
        <dbReference type="ARBA" id="ARBA00023002"/>
    </source>
</evidence>
<dbReference type="Proteomes" id="UP000887540">
    <property type="component" value="Unplaced"/>
</dbReference>
<reference evidence="10" key="1">
    <citation type="submission" date="2022-11" db="UniProtKB">
        <authorList>
            <consortium name="WormBaseParasite"/>
        </authorList>
    </citation>
    <scope>IDENTIFICATION</scope>
</reference>
<evidence type="ECO:0000259" key="8">
    <source>
        <dbReference type="Pfam" id="PF07732"/>
    </source>
</evidence>
<dbReference type="GO" id="GO:0016491">
    <property type="term" value="F:oxidoreductase activity"/>
    <property type="evidence" value="ECO:0007669"/>
    <property type="project" value="UniProtKB-KW"/>
</dbReference>
<dbReference type="PROSITE" id="PS00080">
    <property type="entry name" value="MULTICOPPER_OXIDASE2"/>
    <property type="match status" value="2"/>
</dbReference>
<evidence type="ECO:0000259" key="6">
    <source>
        <dbReference type="Pfam" id="PF00394"/>
    </source>
</evidence>
<keyword evidence="3" id="KW-0560">Oxidoreductase</keyword>
<keyword evidence="9" id="KW-1185">Reference proteome</keyword>
<sequence length="753" mass="84742">MSIPNADGIYEFEMELAYTFTMYSSSNNTPVMYDATNQRWIRINSTLDSLCNASNVITGNLDFALQDINQFSGLHIRMISINGKIPGDTIVVPLGAEVVMRFKNRINTKALSVHVHGLDKNGLWYTDGAAFIQQCPICPNSDYSYRFIADTAGTQFYHGHLSTEFGEGIIGGFLVKKPVETTYDDVGILGTEDQWQVAINQFDKYAKQLNEPWNLNNSSSCWNHARIYDGTPLAFLSPVSALLIGSKGWYNQNDLKTIPSRLPLSTYLIKKGENVKFRFVNAGVGHVLMIWLEQHPLTIVAADGIDIKPVQVDALVIYPGERYDILIKGLTTPTQKNYRFIFETLERYDYTYQPIDKTIGLANLQYEDPTLRDTNTVDFAHKACTQTNKCKVLNCPFGQFAPNYNYICLNVGDLQNGDSLFYDQEVIQQKVFKSGYEEYFINVDHDEGINGNLFEVPQGMPYFHYGNEDKILVPCNSTVCKLKNDHCRCFTNFNFTLGNIVQLTLYMSKDANLAAGGKSHPFHLHGTHFYVMKVVYPPGYTQNGLLNSVNSDIPCTTNTCYGLKWRNSSWLNGNVDGMNKNPSFRDTIALPIGGYVVIRFRADNPGWWFAHCHFLIHHIKGMAFAFRADNPGWWFAHCHFLIHHIKGMAFAFRIGEHNQMPVPPPSFPHQCGIFEQPPLMMTPPTGAPWSSLPPRVSPTPRATQRPGVPSPPCPPAPPGCPGGPYGRPPPYGCPRRCGRKPWSRSSSASHERY</sequence>
<dbReference type="InterPro" id="IPR011707">
    <property type="entry name" value="Cu-oxidase-like_N"/>
</dbReference>
<dbReference type="PANTHER" id="PTHR11709:SF394">
    <property type="entry name" value="FI03373P-RELATED"/>
    <property type="match status" value="1"/>
</dbReference>
<feature type="domain" description="Plastocyanin-like" evidence="8">
    <location>
        <begin position="76"/>
        <end position="178"/>
    </location>
</feature>
<evidence type="ECO:0000256" key="5">
    <source>
        <dbReference type="SAM" id="MobiDB-lite"/>
    </source>
</evidence>
<dbReference type="InterPro" id="IPR008972">
    <property type="entry name" value="Cupredoxin"/>
</dbReference>
<dbReference type="InterPro" id="IPR045087">
    <property type="entry name" value="Cu-oxidase_fam"/>
</dbReference>
<feature type="compositionally biased region" description="Pro residues" evidence="5">
    <location>
        <begin position="708"/>
        <end position="725"/>
    </location>
</feature>
<comment type="similarity">
    <text evidence="1">Belongs to the multicopper oxidase family.</text>
</comment>
<dbReference type="SUPFAM" id="SSF49503">
    <property type="entry name" value="Cupredoxins"/>
    <property type="match status" value="4"/>
</dbReference>
<evidence type="ECO:0000256" key="1">
    <source>
        <dbReference type="ARBA" id="ARBA00010609"/>
    </source>
</evidence>
<dbReference type="AlphaFoldDB" id="A0A914CDD9"/>
<name>A0A914CDD9_9BILA</name>
<evidence type="ECO:0000259" key="7">
    <source>
        <dbReference type="Pfam" id="PF07731"/>
    </source>
</evidence>
<dbReference type="WBParaSite" id="ACRNAN_Path_926.g3568.t1">
    <property type="protein sequence ID" value="ACRNAN_Path_926.g3568.t1"/>
    <property type="gene ID" value="ACRNAN_Path_926.g3568"/>
</dbReference>